<evidence type="ECO:0000259" key="9">
    <source>
        <dbReference type="Pfam" id="PF18565"/>
    </source>
</evidence>
<evidence type="ECO:0000313" key="10">
    <source>
        <dbReference type="EMBL" id="TXK49352.1"/>
    </source>
</evidence>
<dbReference type="InterPro" id="IPR040605">
    <property type="entry name" value="Glyco_hydro2_dom5"/>
</dbReference>
<keyword evidence="4" id="KW-0732">Signal</keyword>
<evidence type="ECO:0000259" key="5">
    <source>
        <dbReference type="Pfam" id="PF00703"/>
    </source>
</evidence>
<feature type="domain" description="Glycoside hydrolase family 2 immunoglobulin-like beta-sandwich" evidence="5">
    <location>
        <begin position="192"/>
        <end position="298"/>
    </location>
</feature>
<keyword evidence="11" id="KW-1185">Reference proteome</keyword>
<dbReference type="Gene3D" id="2.60.40.10">
    <property type="entry name" value="Immunoglobulins"/>
    <property type="match status" value="3"/>
</dbReference>
<dbReference type="RefSeq" id="WP_147920896.1">
    <property type="nucleotide sequence ID" value="NZ_VRTY01000017.1"/>
</dbReference>
<keyword evidence="2 10" id="KW-0378">Hydrolase</keyword>
<dbReference type="PRINTS" id="PR00132">
    <property type="entry name" value="GLHYDRLASE2"/>
</dbReference>
<reference evidence="10 11" key="1">
    <citation type="submission" date="2019-08" db="EMBL/GenBank/DDBJ databases">
        <authorList>
            <person name="Shi S."/>
        </authorList>
    </citation>
    <scope>NUCLEOTIDE SEQUENCE [LARGE SCALE GENOMIC DNA]</scope>
    <source>
        <strain evidence="10 11">GY10130</strain>
    </source>
</reference>
<evidence type="ECO:0000259" key="8">
    <source>
        <dbReference type="Pfam" id="PF16355"/>
    </source>
</evidence>
<evidence type="ECO:0000256" key="1">
    <source>
        <dbReference type="ARBA" id="ARBA00007401"/>
    </source>
</evidence>
<accession>A0A5C8K9U2</accession>
<dbReference type="EMBL" id="VRTY01000017">
    <property type="protein sequence ID" value="TXK49352.1"/>
    <property type="molecule type" value="Genomic_DNA"/>
</dbReference>
<feature type="signal peptide" evidence="4">
    <location>
        <begin position="1"/>
        <end position="21"/>
    </location>
</feature>
<dbReference type="InterPro" id="IPR023232">
    <property type="entry name" value="Glyco_hydro_2_AS"/>
</dbReference>
<dbReference type="Pfam" id="PF18565">
    <property type="entry name" value="Glyco_hydro2_C5"/>
    <property type="match status" value="1"/>
</dbReference>
<dbReference type="PANTHER" id="PTHR42732:SF1">
    <property type="entry name" value="BETA-MANNOSIDASE"/>
    <property type="match status" value="1"/>
</dbReference>
<dbReference type="InterPro" id="IPR006103">
    <property type="entry name" value="Glyco_hydro_2_cat"/>
</dbReference>
<dbReference type="SUPFAM" id="SSF49303">
    <property type="entry name" value="beta-Galactosidase/glucuronidase domain"/>
    <property type="match status" value="1"/>
</dbReference>
<dbReference type="SUPFAM" id="SSF51445">
    <property type="entry name" value="(Trans)glycosidases"/>
    <property type="match status" value="1"/>
</dbReference>
<sequence length="805" mass="91336">MKNIKILLFVIGFFSTTFLFAQKTQQNKEEIRIKQLFNFDWKFKNGDVPNAQDITFDDSGWRKLDLPHDFQIELPWDSTANRGRGFKPLGAAWYRKTFKADSNWKGKQILLDFEGIMLSGEAWLNGKKIGRTPYGYLGFEADISDIINYDADNVIAVRSTTEGNSRWYTGGGIYRDVHLVVKDPVSIARHGIFITTPKITDQNAEVSVQVEVAGIKDKELDVEIITKIFSPDGKQVAETKTLAPKKSKLVEIEVPLPKVNIANPQLWSTETPNLYSAEVSLVLNGKVVDRLTKRFGIRTLEFSKEFGFKLNGKKVFLKGIANHHDLGAVGAAAYETSIARMMDKIKAFGFNHIRTSHNPYSESFYDLADEKGILVVNELYDKWGSKVAWAGSEPWNDIWYDNIKEWVKRDRNHPSVIMWSFGNELQFQEERWEWPTSDWGVTTYRIMDVVAKRYDPTRKTTVGMYPARAGGIIRANPDFRIKENIVPPELSVATDVASINYTWEDYQEYLKHAPDMIIYQSEAVTNELAAPFFGMDREKMVGLAYWGAIEYWGESQGWPRKGWNYSFFNHAMEPFPQAWLTKSIFEDKPVVYIGMVDNEGEMKMWNDQVVGQKVVSSHWNRQNGEKYNLYTYTNADEVELFVNGKSIGVQQNSTDVRKRNTIYWQNIPYSPGKITAIARKGGKVVAQHELETTGKAVALKVETENTGWKADGMDLQYVKVYAVDSKGRKVPTATGEVTFDVSGAARLIAVDNGNHSSDDLFAGNKKAFHYGFAMAILRSEQKAGNVKLNVTAPGLKPVKKTLVVK</sequence>
<feature type="domain" description="DUF4982" evidence="8">
    <location>
        <begin position="624"/>
        <end position="686"/>
    </location>
</feature>
<dbReference type="Gene3D" id="2.60.120.260">
    <property type="entry name" value="Galactose-binding domain-like"/>
    <property type="match status" value="1"/>
</dbReference>
<gene>
    <name evidence="10" type="ORF">FVR03_06345</name>
</gene>
<evidence type="ECO:0000313" key="11">
    <source>
        <dbReference type="Proteomes" id="UP000321926"/>
    </source>
</evidence>
<protein>
    <submittedName>
        <fullName evidence="10">Glycoside hydrolase family 2 protein</fullName>
    </submittedName>
</protein>
<dbReference type="AlphaFoldDB" id="A0A5C8K9U2"/>
<dbReference type="GO" id="GO:0004553">
    <property type="term" value="F:hydrolase activity, hydrolyzing O-glycosyl compounds"/>
    <property type="evidence" value="ECO:0007669"/>
    <property type="project" value="InterPro"/>
</dbReference>
<dbReference type="InterPro" id="IPR036156">
    <property type="entry name" value="Beta-gal/glucu_dom_sf"/>
</dbReference>
<feature type="domain" description="Glycoside hydrolase family 2" evidence="9">
    <location>
        <begin position="699"/>
        <end position="799"/>
    </location>
</feature>
<dbReference type="PANTHER" id="PTHR42732">
    <property type="entry name" value="BETA-GALACTOSIDASE"/>
    <property type="match status" value="1"/>
</dbReference>
<comment type="similarity">
    <text evidence="1">Belongs to the glycosyl hydrolase 2 family.</text>
</comment>
<dbReference type="InterPro" id="IPR008979">
    <property type="entry name" value="Galactose-bd-like_sf"/>
</dbReference>
<feature type="domain" description="Glycosyl hydrolases family 2 sugar binding" evidence="7">
    <location>
        <begin position="90"/>
        <end position="180"/>
    </location>
</feature>
<dbReference type="InterPro" id="IPR051913">
    <property type="entry name" value="GH2_Domain-Containing"/>
</dbReference>
<dbReference type="InterPro" id="IPR017853">
    <property type="entry name" value="GH"/>
</dbReference>
<evidence type="ECO:0000259" key="7">
    <source>
        <dbReference type="Pfam" id="PF02837"/>
    </source>
</evidence>
<dbReference type="InterPro" id="IPR006101">
    <property type="entry name" value="Glyco_hydro_2"/>
</dbReference>
<keyword evidence="3" id="KW-0326">Glycosidase</keyword>
<evidence type="ECO:0000256" key="2">
    <source>
        <dbReference type="ARBA" id="ARBA00022801"/>
    </source>
</evidence>
<feature type="chain" id="PRO_5022748366" evidence="4">
    <location>
        <begin position="22"/>
        <end position="805"/>
    </location>
</feature>
<dbReference type="InterPro" id="IPR032311">
    <property type="entry name" value="DUF4982"/>
</dbReference>
<feature type="domain" description="Glycoside hydrolase family 2 catalytic" evidence="6">
    <location>
        <begin position="308"/>
        <end position="461"/>
    </location>
</feature>
<evidence type="ECO:0000256" key="3">
    <source>
        <dbReference type="ARBA" id="ARBA00023295"/>
    </source>
</evidence>
<dbReference type="PROSITE" id="PS00608">
    <property type="entry name" value="GLYCOSYL_HYDROL_F2_2"/>
    <property type="match status" value="1"/>
</dbReference>
<dbReference type="InterPro" id="IPR013783">
    <property type="entry name" value="Ig-like_fold"/>
</dbReference>
<dbReference type="Pfam" id="PF16355">
    <property type="entry name" value="DUF4982"/>
    <property type="match status" value="1"/>
</dbReference>
<comment type="caution">
    <text evidence="10">The sequence shown here is derived from an EMBL/GenBank/DDBJ whole genome shotgun (WGS) entry which is preliminary data.</text>
</comment>
<dbReference type="Pfam" id="PF00703">
    <property type="entry name" value="Glyco_hydro_2"/>
    <property type="match status" value="1"/>
</dbReference>
<dbReference type="InterPro" id="IPR006102">
    <property type="entry name" value="Ig-like_GH2"/>
</dbReference>
<evidence type="ECO:0000259" key="6">
    <source>
        <dbReference type="Pfam" id="PF02836"/>
    </source>
</evidence>
<dbReference type="Gene3D" id="3.20.20.80">
    <property type="entry name" value="Glycosidases"/>
    <property type="match status" value="1"/>
</dbReference>
<dbReference type="GO" id="GO:0005975">
    <property type="term" value="P:carbohydrate metabolic process"/>
    <property type="evidence" value="ECO:0007669"/>
    <property type="project" value="InterPro"/>
</dbReference>
<dbReference type="SUPFAM" id="SSF49785">
    <property type="entry name" value="Galactose-binding domain-like"/>
    <property type="match status" value="1"/>
</dbReference>
<dbReference type="InterPro" id="IPR006104">
    <property type="entry name" value="Glyco_hydro_2_N"/>
</dbReference>
<evidence type="ECO:0000256" key="4">
    <source>
        <dbReference type="SAM" id="SignalP"/>
    </source>
</evidence>
<proteinExistence type="inferred from homology"/>
<organism evidence="10 11">
    <name type="scientific">Pontibacter qinzhouensis</name>
    <dbReference type="NCBI Taxonomy" id="2603253"/>
    <lineage>
        <taxon>Bacteria</taxon>
        <taxon>Pseudomonadati</taxon>
        <taxon>Bacteroidota</taxon>
        <taxon>Cytophagia</taxon>
        <taxon>Cytophagales</taxon>
        <taxon>Hymenobacteraceae</taxon>
        <taxon>Pontibacter</taxon>
    </lineage>
</organism>
<dbReference type="Proteomes" id="UP000321926">
    <property type="component" value="Unassembled WGS sequence"/>
</dbReference>
<dbReference type="Pfam" id="PF02837">
    <property type="entry name" value="Glyco_hydro_2_N"/>
    <property type="match status" value="1"/>
</dbReference>
<name>A0A5C8K9U2_9BACT</name>
<dbReference type="OrthoDB" id="1007335at2"/>
<dbReference type="Pfam" id="PF02836">
    <property type="entry name" value="Glyco_hydro_2_C"/>
    <property type="match status" value="1"/>
</dbReference>